<accession>A0ACB8DR47</accession>
<dbReference type="Proteomes" id="UP000821865">
    <property type="component" value="Chromosome 10"/>
</dbReference>
<evidence type="ECO:0000313" key="1">
    <source>
        <dbReference type="EMBL" id="KAH7974833.1"/>
    </source>
</evidence>
<reference evidence="1" key="1">
    <citation type="submission" date="2020-05" db="EMBL/GenBank/DDBJ databases">
        <title>Large-scale comparative analyses of tick genomes elucidate their genetic diversity and vector capacities.</title>
        <authorList>
            <person name="Jia N."/>
            <person name="Wang J."/>
            <person name="Shi W."/>
            <person name="Du L."/>
            <person name="Sun Y."/>
            <person name="Zhan W."/>
            <person name="Jiang J."/>
            <person name="Wang Q."/>
            <person name="Zhang B."/>
            <person name="Ji P."/>
            <person name="Sakyi L.B."/>
            <person name="Cui X."/>
            <person name="Yuan T."/>
            <person name="Jiang B."/>
            <person name="Yang W."/>
            <person name="Lam T.T.-Y."/>
            <person name="Chang Q."/>
            <person name="Ding S."/>
            <person name="Wang X."/>
            <person name="Zhu J."/>
            <person name="Ruan X."/>
            <person name="Zhao L."/>
            <person name="Wei J."/>
            <person name="Que T."/>
            <person name="Du C."/>
            <person name="Cheng J."/>
            <person name="Dai P."/>
            <person name="Han X."/>
            <person name="Huang E."/>
            <person name="Gao Y."/>
            <person name="Liu J."/>
            <person name="Shao H."/>
            <person name="Ye R."/>
            <person name="Li L."/>
            <person name="Wei W."/>
            <person name="Wang X."/>
            <person name="Wang C."/>
            <person name="Yang T."/>
            <person name="Huo Q."/>
            <person name="Li W."/>
            <person name="Guo W."/>
            <person name="Chen H."/>
            <person name="Zhou L."/>
            <person name="Ni X."/>
            <person name="Tian J."/>
            <person name="Zhou Y."/>
            <person name="Sheng Y."/>
            <person name="Liu T."/>
            <person name="Pan Y."/>
            <person name="Xia L."/>
            <person name="Li J."/>
            <person name="Zhao F."/>
            <person name="Cao W."/>
        </authorList>
    </citation>
    <scope>NUCLEOTIDE SEQUENCE</scope>
    <source>
        <strain evidence="1">Dsil-2018</strain>
    </source>
</reference>
<dbReference type="EMBL" id="CM023479">
    <property type="protein sequence ID" value="KAH7974833.1"/>
    <property type="molecule type" value="Genomic_DNA"/>
</dbReference>
<sequence length="255" mass="28129">MGLETLVQAATAKHPAALVANERLQDIMGPVSIAKSVVLVSETTTWLHYTLLVSVVTLAGISLLQRLLRTRLVPTSHDVEVQRKDPKSPLHSVTTFEDLSLRPELLKGVYACGFNEPSKIKETALPLLLADRPLNMIAQSQSGTGKTAAFVLASLSRVDEKQRYAQVLILSPTYELAVHTGEVVKRMATFCTITFCYAVRGDTLSRGEKIQNHVILGTPGKIVDWALKFNFFDLSRIKVFVLDEADIMIAMHGHH</sequence>
<gene>
    <name evidence="1" type="ORF">HPB49_020246</name>
</gene>
<keyword evidence="2" id="KW-1185">Reference proteome</keyword>
<protein>
    <submittedName>
        <fullName evidence="1">Uncharacterized protein</fullName>
    </submittedName>
</protein>
<name>A0ACB8DR47_DERSI</name>
<comment type="caution">
    <text evidence="1">The sequence shown here is derived from an EMBL/GenBank/DDBJ whole genome shotgun (WGS) entry which is preliminary data.</text>
</comment>
<proteinExistence type="predicted"/>
<organism evidence="1 2">
    <name type="scientific">Dermacentor silvarum</name>
    <name type="common">Tick</name>
    <dbReference type="NCBI Taxonomy" id="543639"/>
    <lineage>
        <taxon>Eukaryota</taxon>
        <taxon>Metazoa</taxon>
        <taxon>Ecdysozoa</taxon>
        <taxon>Arthropoda</taxon>
        <taxon>Chelicerata</taxon>
        <taxon>Arachnida</taxon>
        <taxon>Acari</taxon>
        <taxon>Parasitiformes</taxon>
        <taxon>Ixodida</taxon>
        <taxon>Ixodoidea</taxon>
        <taxon>Ixodidae</taxon>
        <taxon>Rhipicephalinae</taxon>
        <taxon>Dermacentor</taxon>
    </lineage>
</organism>
<evidence type="ECO:0000313" key="2">
    <source>
        <dbReference type="Proteomes" id="UP000821865"/>
    </source>
</evidence>